<dbReference type="PANTHER" id="PTHR43639:SF1">
    <property type="entry name" value="SHORT-CHAIN DEHYDROGENASE_REDUCTASE FAMILY PROTEIN"/>
    <property type="match status" value="1"/>
</dbReference>
<dbReference type="PRINTS" id="PR00081">
    <property type="entry name" value="GDHRDH"/>
</dbReference>
<dbReference type="InterPro" id="IPR020904">
    <property type="entry name" value="Sc_DH/Rdtase_CS"/>
</dbReference>
<sequence length="135" mass="13250">GGAIVNISSVSGSRPSPGTAAYGAAKAGVDSLTGSLAVEWAPKVRVNSVVVGLVRTELAHLHYGDEAGIAAVGDTVPLGRMACPEDIGNCAVFLASPLAAYVSGSTLTVHGGGERPAFLAAATASTATASTEEKA</sequence>
<dbReference type="InterPro" id="IPR036291">
    <property type="entry name" value="NAD(P)-bd_dom_sf"/>
</dbReference>
<evidence type="ECO:0000313" key="3">
    <source>
        <dbReference type="EMBL" id="MDV6287043.1"/>
    </source>
</evidence>
<dbReference type="EMBL" id="JAWLKA010000096">
    <property type="protein sequence ID" value="MDV6287043.1"/>
    <property type="molecule type" value="Genomic_DNA"/>
</dbReference>
<comment type="similarity">
    <text evidence="1">Belongs to the short-chain dehydrogenases/reductases (SDR) family.</text>
</comment>
<dbReference type="PRINTS" id="PR00080">
    <property type="entry name" value="SDRFAMILY"/>
</dbReference>
<reference evidence="3 4" key="1">
    <citation type="submission" date="2023-10" db="EMBL/GenBank/DDBJ databases">
        <title>Development of a sustainable strategy for remediation of hydrocarbon-contaminated territories based on the waste exchange concept.</title>
        <authorList>
            <person name="Krivoruchko A."/>
        </authorList>
    </citation>
    <scope>NUCLEOTIDE SEQUENCE [LARGE SCALE GENOMIC DNA]</scope>
    <source>
        <strain evidence="3 4">IEGM 60</strain>
    </source>
</reference>
<dbReference type="PROSITE" id="PS00061">
    <property type="entry name" value="ADH_SHORT"/>
    <property type="match status" value="1"/>
</dbReference>
<evidence type="ECO:0000313" key="4">
    <source>
        <dbReference type="Proteomes" id="UP001185737"/>
    </source>
</evidence>
<dbReference type="RefSeq" id="WP_317571978.1">
    <property type="nucleotide sequence ID" value="NZ_JAWLKA010000096.1"/>
</dbReference>
<dbReference type="Pfam" id="PF13561">
    <property type="entry name" value="adh_short_C2"/>
    <property type="match status" value="1"/>
</dbReference>
<name>A0ABU4CU75_RHOJO</name>
<evidence type="ECO:0000256" key="1">
    <source>
        <dbReference type="ARBA" id="ARBA00006484"/>
    </source>
</evidence>
<evidence type="ECO:0000256" key="2">
    <source>
        <dbReference type="ARBA" id="ARBA00023002"/>
    </source>
</evidence>
<proteinExistence type="inferred from homology"/>
<keyword evidence="4" id="KW-1185">Reference proteome</keyword>
<organism evidence="3 4">
    <name type="scientific">Rhodococcus jostii</name>
    <dbReference type="NCBI Taxonomy" id="132919"/>
    <lineage>
        <taxon>Bacteria</taxon>
        <taxon>Bacillati</taxon>
        <taxon>Actinomycetota</taxon>
        <taxon>Actinomycetes</taxon>
        <taxon>Mycobacteriales</taxon>
        <taxon>Nocardiaceae</taxon>
        <taxon>Rhodococcus</taxon>
    </lineage>
</organism>
<dbReference type="InterPro" id="IPR002347">
    <property type="entry name" value="SDR_fam"/>
</dbReference>
<keyword evidence="2" id="KW-0560">Oxidoreductase</keyword>
<feature type="non-terminal residue" evidence="3">
    <location>
        <position position="1"/>
    </location>
</feature>
<dbReference type="Gene3D" id="3.40.50.720">
    <property type="entry name" value="NAD(P)-binding Rossmann-like Domain"/>
    <property type="match status" value="1"/>
</dbReference>
<accession>A0ABU4CU75</accession>
<comment type="caution">
    <text evidence="3">The sequence shown here is derived from an EMBL/GenBank/DDBJ whole genome shotgun (WGS) entry which is preliminary data.</text>
</comment>
<dbReference type="PANTHER" id="PTHR43639">
    <property type="entry name" value="OXIDOREDUCTASE, SHORT-CHAIN DEHYDROGENASE/REDUCTASE FAMILY (AFU_ORTHOLOGUE AFUA_5G02870)"/>
    <property type="match status" value="1"/>
</dbReference>
<protein>
    <submittedName>
        <fullName evidence="3">SDR family oxidoreductase</fullName>
    </submittedName>
</protein>
<gene>
    <name evidence="3" type="ORF">R3Q59_42010</name>
</gene>
<dbReference type="SUPFAM" id="SSF51735">
    <property type="entry name" value="NAD(P)-binding Rossmann-fold domains"/>
    <property type="match status" value="1"/>
</dbReference>
<dbReference type="Proteomes" id="UP001185737">
    <property type="component" value="Unassembled WGS sequence"/>
</dbReference>
<dbReference type="CDD" id="cd05233">
    <property type="entry name" value="SDR_c"/>
    <property type="match status" value="1"/>
</dbReference>